<feature type="domain" description="Glycosyl hydrolase family 92" evidence="1">
    <location>
        <begin position="12"/>
        <end position="121"/>
    </location>
</feature>
<dbReference type="InterPro" id="IPR012939">
    <property type="entry name" value="Glyco_hydro_92"/>
</dbReference>
<accession>A0A379DXX7</accession>
<dbReference type="InterPro" id="IPR008928">
    <property type="entry name" value="6-hairpin_glycosidase_sf"/>
</dbReference>
<dbReference type="GO" id="GO:0005975">
    <property type="term" value="P:carbohydrate metabolic process"/>
    <property type="evidence" value="ECO:0007669"/>
    <property type="project" value="InterPro"/>
</dbReference>
<dbReference type="EMBL" id="UGTL01000001">
    <property type="protein sequence ID" value="SUB84862.1"/>
    <property type="molecule type" value="Genomic_DNA"/>
</dbReference>
<dbReference type="AlphaFoldDB" id="A0A379DXX7"/>
<dbReference type="GO" id="GO:0006516">
    <property type="term" value="P:glycoprotein catabolic process"/>
    <property type="evidence" value="ECO:0007669"/>
    <property type="project" value="TreeGrafter"/>
</dbReference>
<gene>
    <name evidence="2" type="ORF">NCTC11157_00581</name>
</gene>
<proteinExistence type="predicted"/>
<organism evidence="2 3">
    <name type="scientific">Prevotella disiens</name>
    <dbReference type="NCBI Taxonomy" id="28130"/>
    <lineage>
        <taxon>Bacteria</taxon>
        <taxon>Pseudomonadati</taxon>
        <taxon>Bacteroidota</taxon>
        <taxon>Bacteroidia</taxon>
        <taxon>Bacteroidales</taxon>
        <taxon>Prevotellaceae</taxon>
        <taxon>Prevotella</taxon>
    </lineage>
</organism>
<dbReference type="GO" id="GO:0005829">
    <property type="term" value="C:cytosol"/>
    <property type="evidence" value="ECO:0007669"/>
    <property type="project" value="TreeGrafter"/>
</dbReference>
<dbReference type="GO" id="GO:0000224">
    <property type="term" value="F:peptide-N4-(N-acetyl-beta-glucosaminyl)asparagine amidase activity"/>
    <property type="evidence" value="ECO:0007669"/>
    <property type="project" value="TreeGrafter"/>
</dbReference>
<evidence type="ECO:0000259" key="1">
    <source>
        <dbReference type="Pfam" id="PF07971"/>
    </source>
</evidence>
<name>A0A379DXX7_9BACT</name>
<dbReference type="Pfam" id="PF07971">
    <property type="entry name" value="Glyco_hydro_92"/>
    <property type="match status" value="1"/>
</dbReference>
<dbReference type="InterPro" id="IPR050883">
    <property type="entry name" value="PNGase"/>
</dbReference>
<dbReference type="PANTHER" id="PTHR12143:SF39">
    <property type="entry name" value="SECRETED PROTEIN"/>
    <property type="match status" value="1"/>
</dbReference>
<evidence type="ECO:0000313" key="3">
    <source>
        <dbReference type="Proteomes" id="UP000254072"/>
    </source>
</evidence>
<sequence length="125" mass="14102">MQFLAALESSKRELTEMPYHNDFDGLSGNEDVGQMSAWYILSSMGIYQVEPSGGKYMFGSPLFDKAEVNVGHGKTFTILAHGNSPKNMYVSHIKLNGKLYNKLYIDYKDIMAGGTLEFFMTDRRP</sequence>
<protein>
    <submittedName>
        <fullName evidence="2">Alpha-1,2-mannosidase</fullName>
    </submittedName>
</protein>
<dbReference type="SUPFAM" id="SSF48208">
    <property type="entry name" value="Six-hairpin glycosidases"/>
    <property type="match status" value="1"/>
</dbReference>
<evidence type="ECO:0000313" key="2">
    <source>
        <dbReference type="EMBL" id="SUB84862.1"/>
    </source>
</evidence>
<reference evidence="2 3" key="1">
    <citation type="submission" date="2018-06" db="EMBL/GenBank/DDBJ databases">
        <authorList>
            <consortium name="Pathogen Informatics"/>
            <person name="Doyle S."/>
        </authorList>
    </citation>
    <scope>NUCLEOTIDE SEQUENCE [LARGE SCALE GENOMIC DNA]</scope>
    <source>
        <strain evidence="2 3">NCTC11157</strain>
    </source>
</reference>
<dbReference type="Proteomes" id="UP000254072">
    <property type="component" value="Unassembled WGS sequence"/>
</dbReference>
<dbReference type="PANTHER" id="PTHR12143">
    <property type="entry name" value="PEPTIDE N-GLYCANASE PNGASE -RELATED"/>
    <property type="match status" value="1"/>
</dbReference>
<dbReference type="FunFam" id="3.30.2080.10:FF:000001">
    <property type="entry name" value="Alpha-1,2-mannosidase subfamily"/>
    <property type="match status" value="1"/>
</dbReference>
<dbReference type="Gene3D" id="3.30.2080.10">
    <property type="entry name" value="GH92 mannosidase domain"/>
    <property type="match status" value="1"/>
</dbReference>